<feature type="region of interest" description="Disordered" evidence="5">
    <location>
        <begin position="217"/>
        <end position="245"/>
    </location>
</feature>
<dbReference type="SUPFAM" id="SSF103473">
    <property type="entry name" value="MFS general substrate transporter"/>
    <property type="match status" value="1"/>
</dbReference>
<name>A0AAD5V4B3_9APHY</name>
<evidence type="ECO:0000256" key="2">
    <source>
        <dbReference type="ARBA" id="ARBA00022692"/>
    </source>
</evidence>
<dbReference type="PANTHER" id="PTHR23507">
    <property type="entry name" value="ZGC:174356"/>
    <property type="match status" value="1"/>
</dbReference>
<organism evidence="7 8">
    <name type="scientific">Meripilus lineatus</name>
    <dbReference type="NCBI Taxonomy" id="2056292"/>
    <lineage>
        <taxon>Eukaryota</taxon>
        <taxon>Fungi</taxon>
        <taxon>Dikarya</taxon>
        <taxon>Basidiomycota</taxon>
        <taxon>Agaricomycotina</taxon>
        <taxon>Agaricomycetes</taxon>
        <taxon>Polyporales</taxon>
        <taxon>Meripilaceae</taxon>
        <taxon>Meripilus</taxon>
    </lineage>
</organism>
<feature type="transmembrane region" description="Helical" evidence="6">
    <location>
        <begin position="101"/>
        <end position="122"/>
    </location>
</feature>
<evidence type="ECO:0008006" key="9">
    <source>
        <dbReference type="Google" id="ProtNLM"/>
    </source>
</evidence>
<gene>
    <name evidence="7" type="ORF">NLI96_g7483</name>
</gene>
<keyword evidence="4 6" id="KW-0472">Membrane</keyword>
<evidence type="ECO:0000313" key="8">
    <source>
        <dbReference type="Proteomes" id="UP001212997"/>
    </source>
</evidence>
<keyword evidence="8" id="KW-1185">Reference proteome</keyword>
<evidence type="ECO:0000256" key="5">
    <source>
        <dbReference type="SAM" id="MobiDB-lite"/>
    </source>
</evidence>
<feature type="transmembrane region" description="Helical" evidence="6">
    <location>
        <begin position="70"/>
        <end position="89"/>
    </location>
</feature>
<dbReference type="InterPro" id="IPR036259">
    <property type="entry name" value="MFS_trans_sf"/>
</dbReference>
<dbReference type="AlphaFoldDB" id="A0AAD5V4B3"/>
<protein>
    <recommendedName>
        <fullName evidence="9">MFS general substrate transporter</fullName>
    </recommendedName>
</protein>
<feature type="transmembrane region" description="Helical" evidence="6">
    <location>
        <begin position="398"/>
        <end position="416"/>
    </location>
</feature>
<sequence>MDTIPSESLARRSGVVTLLPLVLLQKMAYDYTTFSVVETLFAIECRRYTGNSPSDPACRQSPVHDAVSKDVFICVGVTIISAILLSGLYSHHLDAGSLKRVMGVAAGIQFLGALWGLFTISYQSLFNVPSVLIVPLLQGLGGGEIVLRAATMVLAVDTPNTTRWSFNLALILVSQDISGLRELFARFEPRNSFVAALVCWIIYVFYLARFLREPPHATPPPATQTDLEDTRDNGGPDTENPEPAADSGHSLLFGTLSIATVDPFKLVFRRGSPTLFWIGAVVFIMPMAEYFFSLFATLSFLGYHIPHEGDAVFTISHLAAKEASLLFVLPISAALYRHFRHRRNSTPDIVDHDAHGSPTERTPLLPEEAQLPIPETAGTSEPSPSQSQDILSIYQDLFITRACFFIIVLASLFVLFSTTWRILVSSFIIYRLGAAFRPAIQSLVSQAVDRSHLGRILTLLVVVEALGSVSLNPYFPLFSELFAIKVPTPIVVVSICTFVACGVIMGFLRPTGFIRIGGNT</sequence>
<comment type="subcellular location">
    <subcellularLocation>
        <location evidence="1">Membrane</location>
        <topology evidence="1">Multi-pass membrane protein</topology>
    </subcellularLocation>
</comment>
<dbReference type="EMBL" id="JANAWD010000308">
    <property type="protein sequence ID" value="KAJ3481701.1"/>
    <property type="molecule type" value="Genomic_DNA"/>
</dbReference>
<accession>A0AAD5V4B3</accession>
<evidence type="ECO:0000256" key="4">
    <source>
        <dbReference type="ARBA" id="ARBA00023136"/>
    </source>
</evidence>
<dbReference type="Proteomes" id="UP001212997">
    <property type="component" value="Unassembled WGS sequence"/>
</dbReference>
<dbReference type="Gene3D" id="1.20.1250.20">
    <property type="entry name" value="MFS general substrate transporter like domains"/>
    <property type="match status" value="1"/>
</dbReference>
<comment type="caution">
    <text evidence="7">The sequence shown here is derived from an EMBL/GenBank/DDBJ whole genome shotgun (WGS) entry which is preliminary data.</text>
</comment>
<dbReference type="GO" id="GO:0022857">
    <property type="term" value="F:transmembrane transporter activity"/>
    <property type="evidence" value="ECO:0007669"/>
    <property type="project" value="TreeGrafter"/>
</dbReference>
<keyword evidence="3 6" id="KW-1133">Transmembrane helix</keyword>
<reference evidence="7" key="1">
    <citation type="submission" date="2022-07" db="EMBL/GenBank/DDBJ databases">
        <title>Genome Sequence of Physisporinus lineatus.</title>
        <authorList>
            <person name="Buettner E."/>
        </authorList>
    </citation>
    <scope>NUCLEOTIDE SEQUENCE</scope>
    <source>
        <strain evidence="7">VT162</strain>
    </source>
</reference>
<keyword evidence="2 6" id="KW-0812">Transmembrane</keyword>
<dbReference type="PANTHER" id="PTHR23507:SF1">
    <property type="entry name" value="FI18259P1-RELATED"/>
    <property type="match status" value="1"/>
</dbReference>
<feature type="transmembrane region" description="Helical" evidence="6">
    <location>
        <begin position="490"/>
        <end position="508"/>
    </location>
</feature>
<feature type="transmembrane region" description="Helical" evidence="6">
    <location>
        <begin position="275"/>
        <end position="303"/>
    </location>
</feature>
<feature type="transmembrane region" description="Helical" evidence="6">
    <location>
        <begin position="193"/>
        <end position="211"/>
    </location>
</feature>
<dbReference type="GO" id="GO:0016020">
    <property type="term" value="C:membrane"/>
    <property type="evidence" value="ECO:0007669"/>
    <property type="project" value="UniProtKB-SubCell"/>
</dbReference>
<feature type="transmembrane region" description="Helical" evidence="6">
    <location>
        <begin position="315"/>
        <end position="336"/>
    </location>
</feature>
<evidence type="ECO:0000256" key="6">
    <source>
        <dbReference type="SAM" id="Phobius"/>
    </source>
</evidence>
<evidence type="ECO:0000256" key="3">
    <source>
        <dbReference type="ARBA" id="ARBA00022989"/>
    </source>
</evidence>
<evidence type="ECO:0000256" key="1">
    <source>
        <dbReference type="ARBA" id="ARBA00004141"/>
    </source>
</evidence>
<proteinExistence type="predicted"/>
<evidence type="ECO:0000313" key="7">
    <source>
        <dbReference type="EMBL" id="KAJ3481701.1"/>
    </source>
</evidence>